<dbReference type="CDD" id="cd02517">
    <property type="entry name" value="CMP-KDO-Synthetase"/>
    <property type="match status" value="1"/>
</dbReference>
<reference evidence="7" key="1">
    <citation type="submission" date="2016-03" db="EMBL/GenBank/DDBJ databases">
        <title>Complete genome sequence of Solimmundus cernigliae, representing a novel lineage of polycyclic aromatic hydrocarbon degraders within the Gammaproteobacteria.</title>
        <authorList>
            <person name="Singleton D.R."/>
            <person name="Dickey A.N."/>
            <person name="Scholl E.H."/>
            <person name="Wright F.A."/>
            <person name="Aitken M.D."/>
        </authorList>
    </citation>
    <scope>NUCLEOTIDE SEQUENCE [LARGE SCALE GENOMIC DNA]</scope>
    <source>
        <strain evidence="7">TR3.2</strain>
    </source>
</reference>
<dbReference type="GO" id="GO:0009103">
    <property type="term" value="P:lipopolysaccharide biosynthetic process"/>
    <property type="evidence" value="ECO:0007669"/>
    <property type="project" value="UniProtKB-UniRule"/>
</dbReference>
<dbReference type="InParanoid" id="A0A1B1YS47"/>
<dbReference type="RefSeq" id="WP_068803036.1">
    <property type="nucleotide sequence ID" value="NZ_CP014671.1"/>
</dbReference>
<dbReference type="NCBIfam" id="NF009905">
    <property type="entry name" value="PRK13368.1"/>
    <property type="match status" value="1"/>
</dbReference>
<dbReference type="EMBL" id="CP014671">
    <property type="protein sequence ID" value="ANX03539.1"/>
    <property type="molecule type" value="Genomic_DNA"/>
</dbReference>
<dbReference type="STRING" id="1810504.PG2T_04590"/>
<name>A0A1B1YS47_9GAMM</name>
<evidence type="ECO:0000256" key="4">
    <source>
        <dbReference type="ARBA" id="ARBA00022985"/>
    </source>
</evidence>
<dbReference type="PANTHER" id="PTHR42866">
    <property type="entry name" value="3-DEOXY-MANNO-OCTULOSONATE CYTIDYLYLTRANSFERASE"/>
    <property type="match status" value="1"/>
</dbReference>
<keyword evidence="5" id="KW-0963">Cytoplasm</keyword>
<dbReference type="PANTHER" id="PTHR42866:SF2">
    <property type="entry name" value="3-DEOXY-MANNO-OCTULOSONATE CYTIDYLYLTRANSFERASE, MITOCHONDRIAL"/>
    <property type="match status" value="1"/>
</dbReference>
<comment type="subcellular location">
    <subcellularLocation>
        <location evidence="5">Cytoplasm</location>
    </subcellularLocation>
    <subcellularLocation>
        <location evidence="1">Membrane</location>
    </subcellularLocation>
</comment>
<dbReference type="NCBIfam" id="NF003950">
    <property type="entry name" value="PRK05450.1-3"/>
    <property type="match status" value="1"/>
</dbReference>
<gene>
    <name evidence="5" type="primary">kdsB</name>
    <name evidence="6" type="ORF">PG2T_04590</name>
</gene>
<dbReference type="SUPFAM" id="SSF53448">
    <property type="entry name" value="Nucleotide-diphospho-sugar transferases"/>
    <property type="match status" value="1"/>
</dbReference>
<dbReference type="EC" id="2.7.7.38" evidence="5"/>
<evidence type="ECO:0000256" key="3">
    <source>
        <dbReference type="ARBA" id="ARBA00022695"/>
    </source>
</evidence>
<dbReference type="GO" id="GO:0005829">
    <property type="term" value="C:cytosol"/>
    <property type="evidence" value="ECO:0007669"/>
    <property type="project" value="TreeGrafter"/>
</dbReference>
<evidence type="ECO:0000256" key="1">
    <source>
        <dbReference type="ARBA" id="ARBA00004370"/>
    </source>
</evidence>
<accession>A0A1B1YS47</accession>
<comment type="catalytic activity">
    <reaction evidence="5">
        <text>3-deoxy-alpha-D-manno-oct-2-ulosonate + CTP = CMP-3-deoxy-beta-D-manno-octulosonate + diphosphate</text>
        <dbReference type="Rhea" id="RHEA:23448"/>
        <dbReference type="ChEBI" id="CHEBI:33019"/>
        <dbReference type="ChEBI" id="CHEBI:37563"/>
        <dbReference type="ChEBI" id="CHEBI:85986"/>
        <dbReference type="ChEBI" id="CHEBI:85987"/>
        <dbReference type="EC" id="2.7.7.38"/>
    </reaction>
</comment>
<dbReference type="InterPro" id="IPR004528">
    <property type="entry name" value="KdsB"/>
</dbReference>
<dbReference type="AlphaFoldDB" id="A0A1B1YS47"/>
<dbReference type="Pfam" id="PF02348">
    <property type="entry name" value="CTP_transf_3"/>
    <property type="match status" value="1"/>
</dbReference>
<protein>
    <recommendedName>
        <fullName evidence="5">3-deoxy-manno-octulosonate cytidylyltransferase</fullName>
        <ecNumber evidence="5">2.7.7.38</ecNumber>
    </recommendedName>
    <alternativeName>
        <fullName evidence="5">CMP-2-keto-3-deoxyoctulosonic acid synthase</fullName>
        <shortName evidence="5">CKS</shortName>
        <shortName evidence="5">CMP-KDO synthase</shortName>
    </alternativeName>
</protein>
<dbReference type="FunFam" id="3.90.550.10:FF:000011">
    <property type="entry name" value="3-deoxy-manno-octulosonate cytidylyltransferase"/>
    <property type="match status" value="1"/>
</dbReference>
<dbReference type="KEGG" id="gbi:PG2T_04590"/>
<dbReference type="HAMAP" id="MF_00057">
    <property type="entry name" value="KdsB"/>
    <property type="match status" value="1"/>
</dbReference>
<dbReference type="Gene3D" id="3.90.550.10">
    <property type="entry name" value="Spore Coat Polysaccharide Biosynthesis Protein SpsA, Chain A"/>
    <property type="match status" value="1"/>
</dbReference>
<dbReference type="NCBIfam" id="NF003952">
    <property type="entry name" value="PRK05450.1-5"/>
    <property type="match status" value="1"/>
</dbReference>
<evidence type="ECO:0000313" key="7">
    <source>
        <dbReference type="Proteomes" id="UP000092952"/>
    </source>
</evidence>
<keyword evidence="7" id="KW-1185">Reference proteome</keyword>
<comment type="function">
    <text evidence="5">Activates KDO (a required 8-carbon sugar) for incorporation into bacterial lipopolysaccharide in Gram-negative bacteria.</text>
</comment>
<dbReference type="UniPathway" id="UPA00358">
    <property type="reaction ID" value="UER00476"/>
</dbReference>
<keyword evidence="3 5" id="KW-0548">Nucleotidyltransferase</keyword>
<dbReference type="OrthoDB" id="9815559at2"/>
<evidence type="ECO:0000313" key="6">
    <source>
        <dbReference type="EMBL" id="ANX03539.1"/>
    </source>
</evidence>
<comment type="pathway">
    <text evidence="5">Nucleotide-sugar biosynthesis; CMP-3-deoxy-D-manno-octulosonate biosynthesis; CMP-3-deoxy-D-manno-octulosonate from 3-deoxy-D-manno-octulosonate and CTP: step 1/1.</text>
</comment>
<evidence type="ECO:0000256" key="5">
    <source>
        <dbReference type="HAMAP-Rule" id="MF_00057"/>
    </source>
</evidence>
<evidence type="ECO:0000256" key="2">
    <source>
        <dbReference type="ARBA" id="ARBA00022679"/>
    </source>
</evidence>
<dbReference type="Proteomes" id="UP000092952">
    <property type="component" value="Chromosome"/>
</dbReference>
<proteinExistence type="inferred from homology"/>
<comment type="similarity">
    <text evidence="5">Belongs to the KdsB family.</text>
</comment>
<dbReference type="FunCoup" id="A0A1B1YS47">
    <property type="interactions" value="444"/>
</dbReference>
<dbReference type="NCBIfam" id="TIGR00466">
    <property type="entry name" value="kdsB"/>
    <property type="match status" value="1"/>
</dbReference>
<keyword evidence="2 5" id="KW-0808">Transferase</keyword>
<dbReference type="InterPro" id="IPR003329">
    <property type="entry name" value="Cytidylyl_trans"/>
</dbReference>
<dbReference type="GO" id="GO:0016020">
    <property type="term" value="C:membrane"/>
    <property type="evidence" value="ECO:0007669"/>
    <property type="project" value="UniProtKB-SubCell"/>
</dbReference>
<keyword evidence="4 5" id="KW-0448">Lipopolysaccharide biosynthesis</keyword>
<sequence length="254" mass="27271">MDFTVIIPARYAATRLPGKPLADLGGRPLLQWVHERALASGAARVAVATDDARIEAAARAFGAEVVMTSPEHRSGTDRIADAARQLGLPDDALVVNVQGDEPLMPPPLIRQVAGNLAAHPAADMATLSQRILTLSDLASPHVVKVVCDREGYALYFSRALIPQPRDGMPEAEHLADAVPGWQRHIGIYAYRVGFLRAFVHWPPAAIESTEMLEQLRALWNGASIHVAEACAPAPVGVDTPDDLARLRERVAQGG</sequence>
<dbReference type="GO" id="GO:0033468">
    <property type="term" value="P:CMP-keto-3-deoxy-D-manno-octulosonic acid biosynthetic process"/>
    <property type="evidence" value="ECO:0007669"/>
    <property type="project" value="UniProtKB-UniRule"/>
</dbReference>
<dbReference type="GO" id="GO:0008690">
    <property type="term" value="F:3-deoxy-manno-octulosonate cytidylyltransferase activity"/>
    <property type="evidence" value="ECO:0007669"/>
    <property type="project" value="UniProtKB-UniRule"/>
</dbReference>
<organism evidence="6 7">
    <name type="scientific">Immundisolibacter cernigliae</name>
    <dbReference type="NCBI Taxonomy" id="1810504"/>
    <lineage>
        <taxon>Bacteria</taxon>
        <taxon>Pseudomonadati</taxon>
        <taxon>Pseudomonadota</taxon>
        <taxon>Gammaproteobacteria</taxon>
        <taxon>Immundisolibacterales</taxon>
        <taxon>Immundisolibacteraceae</taxon>
        <taxon>Immundisolibacter</taxon>
    </lineage>
</organism>
<dbReference type="InterPro" id="IPR029044">
    <property type="entry name" value="Nucleotide-diphossugar_trans"/>
</dbReference>